<evidence type="ECO:0000256" key="3">
    <source>
        <dbReference type="ARBA" id="ARBA00023316"/>
    </source>
</evidence>
<dbReference type="SMART" id="SM00925">
    <property type="entry name" value="MltA"/>
    <property type="match status" value="1"/>
</dbReference>
<evidence type="ECO:0000259" key="6">
    <source>
        <dbReference type="SMART" id="SM00925"/>
    </source>
</evidence>
<keyword evidence="2 4" id="KW-0456">Lyase</keyword>
<proteinExistence type="predicted"/>
<dbReference type="RefSeq" id="WP_282235983.1">
    <property type="nucleotide sequence ID" value="NZ_CP035631.1"/>
</dbReference>
<evidence type="ECO:0000313" key="8">
    <source>
        <dbReference type="Proteomes" id="UP001321526"/>
    </source>
</evidence>
<dbReference type="InterPro" id="IPR005300">
    <property type="entry name" value="MltA_B"/>
</dbReference>
<dbReference type="PANTHER" id="PTHR30124">
    <property type="entry name" value="MEMBRANE-BOUND LYTIC MUREIN TRANSGLYCOSYLASE A"/>
    <property type="match status" value="1"/>
</dbReference>
<keyword evidence="5" id="KW-0732">Signal</keyword>
<dbReference type="Pfam" id="PF03562">
    <property type="entry name" value="MltA"/>
    <property type="match status" value="1"/>
</dbReference>
<dbReference type="CDD" id="cd14668">
    <property type="entry name" value="mlta_B"/>
    <property type="match status" value="1"/>
</dbReference>
<dbReference type="SUPFAM" id="SSF50685">
    <property type="entry name" value="Barwin-like endoglucanases"/>
    <property type="match status" value="1"/>
</dbReference>
<evidence type="ECO:0000256" key="4">
    <source>
        <dbReference type="PIRNR" id="PIRNR019422"/>
    </source>
</evidence>
<feature type="signal peptide" evidence="5">
    <location>
        <begin position="1"/>
        <end position="34"/>
    </location>
</feature>
<organism evidence="7 8">
    <name type="scientific">Salinicola endophyticus</name>
    <dbReference type="NCBI Taxonomy" id="1949083"/>
    <lineage>
        <taxon>Bacteria</taxon>
        <taxon>Pseudomonadati</taxon>
        <taxon>Pseudomonadota</taxon>
        <taxon>Gammaproteobacteria</taxon>
        <taxon>Oceanospirillales</taxon>
        <taxon>Halomonadaceae</taxon>
        <taxon>Salinicola</taxon>
    </lineage>
</organism>
<sequence>MPRSRYRPMAALRRHSALLGSLLLALVVAGCSSAPVTSVAPSGDADTRVERQDRVTSWQHLPGWSQDQPMAAWSAFRESCTRLARKPLWRGVCADAKSVDPLNAQAIQRFFETRFTPYRVTNSDGSSTGLITGYYEPILRGSRVRGGPYQTPLYEYPKYWKKHTHVGPTRRELMRSGDLNGTELVWVDDPVEAAYLQIQGSGRIEMTDGTTMRVAYAGTNNQPFRSFAKRLIDRGEITPAEATLPGVRAWARRHPSQVEEMLNVNPRMVFFRELTGDQALSDSSGPVGALGVPLTSERSIAVDPSEIPLGAPVFLSTTQPLSQQPLQRLMVAQDTGSAVKGAVRADFYWGHGDAAGEAASRMKQRGEMWVLMPK</sequence>
<dbReference type="PROSITE" id="PS51257">
    <property type="entry name" value="PROKAR_LIPOPROTEIN"/>
    <property type="match status" value="1"/>
</dbReference>
<comment type="function">
    <text evidence="4">Murein-degrading enzyme. May play a role in recycling of muropeptides during cell elongation and/or cell division.</text>
</comment>
<dbReference type="EC" id="4.2.2.n1" evidence="4"/>
<name>A0ABY8FEH1_9GAMM</name>
<dbReference type="Pfam" id="PF06725">
    <property type="entry name" value="3D"/>
    <property type="match status" value="1"/>
</dbReference>
<evidence type="ECO:0000313" key="7">
    <source>
        <dbReference type="EMBL" id="WFF41207.1"/>
    </source>
</evidence>
<dbReference type="PIRSF" id="PIRSF019422">
    <property type="entry name" value="MltA"/>
    <property type="match status" value="1"/>
</dbReference>
<dbReference type="InterPro" id="IPR026044">
    <property type="entry name" value="MltA"/>
</dbReference>
<accession>A0ABY8FEH1</accession>
<dbReference type="Gene3D" id="2.40.240.50">
    <property type="entry name" value="Barwin-like endoglucanases"/>
    <property type="match status" value="1"/>
</dbReference>
<reference evidence="7 8" key="1">
    <citation type="submission" date="2019-01" db="EMBL/GenBank/DDBJ databases">
        <title>Genome sequence of Salinicola endophyticus REST5.</title>
        <authorList>
            <person name="Nascimento F.X."/>
        </authorList>
    </citation>
    <scope>NUCLEOTIDE SEQUENCE [LARGE SCALE GENOMIC DNA]</scope>
    <source>
        <strain evidence="7 8">REST5</strain>
    </source>
</reference>
<dbReference type="PANTHER" id="PTHR30124:SF0">
    <property type="entry name" value="MEMBRANE-BOUND LYTIC MUREIN TRANSGLYCOSYLASE A"/>
    <property type="match status" value="1"/>
</dbReference>
<dbReference type="CDD" id="cd14485">
    <property type="entry name" value="mltA_like_LT_A"/>
    <property type="match status" value="1"/>
</dbReference>
<gene>
    <name evidence="7" type="ORF">EVC62_06660</name>
</gene>
<keyword evidence="8" id="KW-1185">Reference proteome</keyword>
<feature type="chain" id="PRO_5045151240" description="Membrane-bound lytic murein transglycosylase A" evidence="5">
    <location>
        <begin position="35"/>
        <end position="374"/>
    </location>
</feature>
<protein>
    <recommendedName>
        <fullName evidence="4">Membrane-bound lytic murein transglycosylase A</fullName>
        <ecNumber evidence="4">4.2.2.n1</ecNumber>
    </recommendedName>
    <alternativeName>
        <fullName evidence="4">Murein hydrolase A</fullName>
    </alternativeName>
</protein>
<feature type="domain" description="Lytic transglycosylase MltA" evidence="6">
    <location>
        <begin position="138"/>
        <end position="272"/>
    </location>
</feature>
<keyword evidence="3 4" id="KW-0961">Cell wall biogenesis/degradation</keyword>
<evidence type="ECO:0000256" key="5">
    <source>
        <dbReference type="SAM" id="SignalP"/>
    </source>
</evidence>
<comment type="catalytic activity">
    <reaction evidence="1 4">
        <text>Exolytic cleavage of the (1-&gt;4)-beta-glycosidic linkage between N-acetylmuramic acid (MurNAc) and N-acetylglucosamine (GlcNAc) residues in peptidoglycan, from either the reducing or the non-reducing ends of the peptidoglycan chains, with concomitant formation of a 1,6-anhydrobond in the MurNAc residue.</text>
        <dbReference type="EC" id="4.2.2.n1"/>
    </reaction>
</comment>
<dbReference type="InterPro" id="IPR010611">
    <property type="entry name" value="3D_dom"/>
</dbReference>
<evidence type="ECO:0000256" key="1">
    <source>
        <dbReference type="ARBA" id="ARBA00001420"/>
    </source>
</evidence>
<dbReference type="EMBL" id="CP035631">
    <property type="protein sequence ID" value="WFF41207.1"/>
    <property type="molecule type" value="Genomic_DNA"/>
</dbReference>
<dbReference type="Proteomes" id="UP001321526">
    <property type="component" value="Chromosome"/>
</dbReference>
<evidence type="ECO:0000256" key="2">
    <source>
        <dbReference type="ARBA" id="ARBA00023239"/>
    </source>
</evidence>
<dbReference type="Gene3D" id="2.40.40.10">
    <property type="entry name" value="RlpA-like domain"/>
    <property type="match status" value="2"/>
</dbReference>
<dbReference type="InterPro" id="IPR036908">
    <property type="entry name" value="RlpA-like_sf"/>
</dbReference>